<dbReference type="InterPro" id="IPR035979">
    <property type="entry name" value="RBD_domain_sf"/>
</dbReference>
<dbReference type="Pfam" id="PF13532">
    <property type="entry name" value="2OG-FeII_Oxy_2"/>
    <property type="match status" value="1"/>
</dbReference>
<protein>
    <submittedName>
        <fullName evidence="8">Alkylated DNA repair protein alkB homolog 8</fullName>
    </submittedName>
</protein>
<evidence type="ECO:0000256" key="2">
    <source>
        <dbReference type="ARBA" id="ARBA00022603"/>
    </source>
</evidence>
<sequence>MGGDTPKAAKMHKKHAVALKKLARDGHKDIYSATPTCFIFASNTGFSSGMTPKALQDMFEEIKGVNYVQTYPKKSYSFACYHTPEAAAEAQAKFDQSMPTPLKLVVTCFFTKYIPEAEKPPPPILPKGLSVLNNFIDAETEDKLIEFLEARKDDFTVLKNRSVLHFGYEFNYDTNDAYKKSNTIPPEIADLIDKVKPFFKGDEPDQITVNYYRPGQNIPMHVDTHSAFEEPIVSLSIQSYIHIDFANLANPTQAVEVPLPERSLMVMTDESRYCYRHGIRQRVSDVHYETSTIIPRTPRYSITFRKIRHTPCECAFIPYCDWDRGGLTAVPDSEEAAKQIEESFVQNAYEEIADHFSETRHSKWRAVKDFLDEVPPHSLIIDAGCGNGKYLDRTLGHFMVGFDKCHHLLKIASTKGEVIGGCSSNIPLRAGIADVVICIAVVHHFAIAERRKRAVAEIGRLLKPGGRALITVWAFEQKTSAYSKMRSNRNDEEVQTSHPSRKLEIHDGTKFDQVDMLVPWQTDSNGKQVFRFYHLFVKDELEGVVNSIEGLAVEQSLYEEGNFIVIFRKV</sequence>
<dbReference type="GO" id="GO:0030488">
    <property type="term" value="P:tRNA methylation"/>
    <property type="evidence" value="ECO:0007669"/>
    <property type="project" value="TreeGrafter"/>
</dbReference>
<keyword evidence="5" id="KW-0694">RNA-binding</keyword>
<dbReference type="Proteomes" id="UP000492821">
    <property type="component" value="Unassembled WGS sequence"/>
</dbReference>
<dbReference type="PANTHER" id="PTHR13069:SF37">
    <property type="entry name" value="FIRE DANCER"/>
    <property type="match status" value="1"/>
</dbReference>
<dbReference type="GO" id="GO:0000049">
    <property type="term" value="F:tRNA binding"/>
    <property type="evidence" value="ECO:0007669"/>
    <property type="project" value="TreeGrafter"/>
</dbReference>
<dbReference type="GO" id="GO:0005634">
    <property type="term" value="C:nucleus"/>
    <property type="evidence" value="ECO:0007669"/>
    <property type="project" value="TreeGrafter"/>
</dbReference>
<reference evidence="8" key="2">
    <citation type="submission" date="2020-10" db="UniProtKB">
        <authorList>
            <consortium name="WormBaseParasite"/>
        </authorList>
    </citation>
    <scope>IDENTIFICATION</scope>
</reference>
<evidence type="ECO:0000256" key="5">
    <source>
        <dbReference type="ARBA" id="ARBA00022884"/>
    </source>
</evidence>
<dbReference type="PROSITE" id="PS51471">
    <property type="entry name" value="FE2OG_OXY"/>
    <property type="match status" value="1"/>
</dbReference>
<evidence type="ECO:0000256" key="4">
    <source>
        <dbReference type="ARBA" id="ARBA00022833"/>
    </source>
</evidence>
<keyword evidence="4" id="KW-0862">Zinc</keyword>
<evidence type="ECO:0000313" key="7">
    <source>
        <dbReference type="Proteomes" id="UP000492821"/>
    </source>
</evidence>
<dbReference type="Gene3D" id="3.30.70.330">
    <property type="match status" value="1"/>
</dbReference>
<dbReference type="GO" id="GO:0005737">
    <property type="term" value="C:cytoplasm"/>
    <property type="evidence" value="ECO:0007669"/>
    <property type="project" value="TreeGrafter"/>
</dbReference>
<evidence type="ECO:0000256" key="1">
    <source>
        <dbReference type="ARBA" id="ARBA00001954"/>
    </source>
</evidence>
<dbReference type="InterPro" id="IPR027450">
    <property type="entry name" value="AlkB-like"/>
</dbReference>
<comment type="cofactor">
    <cofactor evidence="1">
        <name>Fe(2+)</name>
        <dbReference type="ChEBI" id="CHEBI:29033"/>
    </cofactor>
</comment>
<dbReference type="CDD" id="cd02440">
    <property type="entry name" value="AdoMet_MTases"/>
    <property type="match status" value="1"/>
</dbReference>
<dbReference type="WBParaSite" id="Pan_g3512.t1">
    <property type="protein sequence ID" value="Pan_g3512.t1"/>
    <property type="gene ID" value="Pan_g3512"/>
</dbReference>
<dbReference type="InterPro" id="IPR013216">
    <property type="entry name" value="Methyltransf_11"/>
</dbReference>
<dbReference type="SUPFAM" id="SSF54928">
    <property type="entry name" value="RNA-binding domain, RBD"/>
    <property type="match status" value="1"/>
</dbReference>
<keyword evidence="2" id="KW-0489">Methyltransferase</keyword>
<dbReference type="Gene3D" id="3.40.50.150">
    <property type="entry name" value="Vaccinia Virus protein VP39"/>
    <property type="match status" value="1"/>
</dbReference>
<keyword evidence="3" id="KW-0808">Transferase</keyword>
<organism evidence="7 8">
    <name type="scientific">Panagrellus redivivus</name>
    <name type="common">Microworm</name>
    <dbReference type="NCBI Taxonomy" id="6233"/>
    <lineage>
        <taxon>Eukaryota</taxon>
        <taxon>Metazoa</taxon>
        <taxon>Ecdysozoa</taxon>
        <taxon>Nematoda</taxon>
        <taxon>Chromadorea</taxon>
        <taxon>Rhabditida</taxon>
        <taxon>Tylenchina</taxon>
        <taxon>Panagrolaimomorpha</taxon>
        <taxon>Panagrolaimoidea</taxon>
        <taxon>Panagrolaimidae</taxon>
        <taxon>Panagrellus</taxon>
    </lineage>
</organism>
<dbReference type="GO" id="GO:0002098">
    <property type="term" value="P:tRNA wobble uridine modification"/>
    <property type="evidence" value="ECO:0007669"/>
    <property type="project" value="TreeGrafter"/>
</dbReference>
<reference evidence="7" key="1">
    <citation type="journal article" date="2013" name="Genetics">
        <title>The draft genome and transcriptome of Panagrellus redivivus are shaped by the harsh demands of a free-living lifestyle.</title>
        <authorList>
            <person name="Srinivasan J."/>
            <person name="Dillman A.R."/>
            <person name="Macchietto M.G."/>
            <person name="Heikkinen L."/>
            <person name="Lakso M."/>
            <person name="Fracchia K.M."/>
            <person name="Antoshechkin I."/>
            <person name="Mortazavi A."/>
            <person name="Wong G."/>
            <person name="Sternberg P.W."/>
        </authorList>
    </citation>
    <scope>NUCLEOTIDE SEQUENCE [LARGE SCALE GENOMIC DNA]</scope>
    <source>
        <strain evidence="7">MT8872</strain>
    </source>
</reference>
<dbReference type="InterPro" id="IPR029063">
    <property type="entry name" value="SAM-dependent_MTases_sf"/>
</dbReference>
<proteinExistence type="predicted"/>
<dbReference type="PANTHER" id="PTHR13069">
    <property type="entry name" value="ALKYLATED DNA REPAIR PROTEIN ALKB HOMOLOG 8"/>
    <property type="match status" value="1"/>
</dbReference>
<dbReference type="GO" id="GO:0008757">
    <property type="term" value="F:S-adenosylmethionine-dependent methyltransferase activity"/>
    <property type="evidence" value="ECO:0007669"/>
    <property type="project" value="InterPro"/>
</dbReference>
<accession>A0A7E4VUG0</accession>
<dbReference type="InterPro" id="IPR005123">
    <property type="entry name" value="Oxoglu/Fe-dep_dioxygenase_dom"/>
</dbReference>
<dbReference type="InterPro" id="IPR037151">
    <property type="entry name" value="AlkB-like_sf"/>
</dbReference>
<keyword evidence="7" id="KW-1185">Reference proteome</keyword>
<evidence type="ECO:0000259" key="6">
    <source>
        <dbReference type="PROSITE" id="PS51471"/>
    </source>
</evidence>
<dbReference type="SUPFAM" id="SSF53335">
    <property type="entry name" value="S-adenosyl-L-methionine-dependent methyltransferases"/>
    <property type="match status" value="1"/>
</dbReference>
<evidence type="ECO:0000313" key="8">
    <source>
        <dbReference type="WBParaSite" id="Pan_g3512.t1"/>
    </source>
</evidence>
<dbReference type="InterPro" id="IPR012677">
    <property type="entry name" value="Nucleotide-bd_a/b_plait_sf"/>
</dbReference>
<dbReference type="GO" id="GO:0106335">
    <property type="term" value="F:tRNA (5-carboxymethyluridine(34)-5-O)-methyltransferase activity"/>
    <property type="evidence" value="ECO:0007669"/>
    <property type="project" value="TreeGrafter"/>
</dbReference>
<evidence type="ECO:0000256" key="3">
    <source>
        <dbReference type="ARBA" id="ARBA00022679"/>
    </source>
</evidence>
<name>A0A7E4VUG0_PANRE</name>
<dbReference type="Pfam" id="PF08241">
    <property type="entry name" value="Methyltransf_11"/>
    <property type="match status" value="1"/>
</dbReference>
<dbReference type="Gene3D" id="2.60.120.590">
    <property type="entry name" value="Alpha-ketoglutarate-dependent dioxygenase AlkB-like"/>
    <property type="match status" value="1"/>
</dbReference>
<dbReference type="InterPro" id="IPR051422">
    <property type="entry name" value="AlkB_tRNA_MeTrf/Diox"/>
</dbReference>
<dbReference type="SUPFAM" id="SSF51197">
    <property type="entry name" value="Clavaminate synthase-like"/>
    <property type="match status" value="1"/>
</dbReference>
<feature type="domain" description="Fe2OG dioxygenase" evidence="6">
    <location>
        <begin position="203"/>
        <end position="308"/>
    </location>
</feature>
<dbReference type="AlphaFoldDB" id="A0A7E4VUG0"/>